<reference evidence="2 3" key="1">
    <citation type="journal article" date="2019" name="Commun. Biol.">
        <title>The bagworm genome reveals a unique fibroin gene that provides high tensile strength.</title>
        <authorList>
            <person name="Kono N."/>
            <person name="Nakamura H."/>
            <person name="Ohtoshi R."/>
            <person name="Tomita M."/>
            <person name="Numata K."/>
            <person name="Arakawa K."/>
        </authorList>
    </citation>
    <scope>NUCLEOTIDE SEQUENCE [LARGE SCALE GENOMIC DNA]</scope>
</reference>
<dbReference type="AlphaFoldDB" id="A0A4C1ZHN9"/>
<organism evidence="2 3">
    <name type="scientific">Eumeta variegata</name>
    <name type="common">Bagworm moth</name>
    <name type="synonym">Eumeta japonica</name>
    <dbReference type="NCBI Taxonomy" id="151549"/>
    <lineage>
        <taxon>Eukaryota</taxon>
        <taxon>Metazoa</taxon>
        <taxon>Ecdysozoa</taxon>
        <taxon>Arthropoda</taxon>
        <taxon>Hexapoda</taxon>
        <taxon>Insecta</taxon>
        <taxon>Pterygota</taxon>
        <taxon>Neoptera</taxon>
        <taxon>Endopterygota</taxon>
        <taxon>Lepidoptera</taxon>
        <taxon>Glossata</taxon>
        <taxon>Ditrysia</taxon>
        <taxon>Tineoidea</taxon>
        <taxon>Psychidae</taxon>
        <taxon>Oiketicinae</taxon>
        <taxon>Eumeta</taxon>
    </lineage>
</organism>
<evidence type="ECO:0000313" key="2">
    <source>
        <dbReference type="EMBL" id="GBP86429.1"/>
    </source>
</evidence>
<feature type="region of interest" description="Disordered" evidence="1">
    <location>
        <begin position="1"/>
        <end position="24"/>
    </location>
</feature>
<gene>
    <name evidence="2" type="ORF">EVAR_61128_1</name>
</gene>
<comment type="caution">
    <text evidence="2">The sequence shown here is derived from an EMBL/GenBank/DDBJ whole genome shotgun (WGS) entry which is preliminary data.</text>
</comment>
<keyword evidence="3" id="KW-1185">Reference proteome</keyword>
<proteinExistence type="predicted"/>
<name>A0A4C1ZHN9_EUMVA</name>
<dbReference type="EMBL" id="BGZK01001794">
    <property type="protein sequence ID" value="GBP86429.1"/>
    <property type="molecule type" value="Genomic_DNA"/>
</dbReference>
<evidence type="ECO:0000313" key="3">
    <source>
        <dbReference type="Proteomes" id="UP000299102"/>
    </source>
</evidence>
<evidence type="ECO:0000256" key="1">
    <source>
        <dbReference type="SAM" id="MobiDB-lite"/>
    </source>
</evidence>
<accession>A0A4C1ZHN9</accession>
<sequence>MKSRRDRDPPGPPPNHSAVRPRIARPVGSARRRSIFVHIASYVLWEMFRKNIQPYFCCRIPSWYHSLTYQHHLGSSHFTTVRFMRNFLALTVKHRSDLPKAGIPTTTTKEFLRKDRIPSYKVGNAPVTLLGEPLQRKKAHGHSQLFGCRCP</sequence>
<dbReference type="Proteomes" id="UP000299102">
    <property type="component" value="Unassembled WGS sequence"/>
</dbReference>
<protein>
    <submittedName>
        <fullName evidence="2">Uncharacterized protein</fullName>
    </submittedName>
</protein>